<sequence length="26" mass="3046">GVYVYGLYFEGAGWDRKNTRLLLLLK</sequence>
<accession>A0A8S2X3K7</accession>
<proteinExistence type="predicted"/>
<protein>
    <recommendedName>
        <fullName evidence="1">Dynein heavy chain C-terminal domain-containing protein</fullName>
    </recommendedName>
</protein>
<name>A0A8S2X3K7_9BILA</name>
<gene>
    <name evidence="2" type="ORF">SMN809_LOCUS33851</name>
</gene>
<evidence type="ECO:0000313" key="3">
    <source>
        <dbReference type="Proteomes" id="UP000676336"/>
    </source>
</evidence>
<organism evidence="2 3">
    <name type="scientific">Rotaria magnacalcarata</name>
    <dbReference type="NCBI Taxonomy" id="392030"/>
    <lineage>
        <taxon>Eukaryota</taxon>
        <taxon>Metazoa</taxon>
        <taxon>Spiralia</taxon>
        <taxon>Gnathifera</taxon>
        <taxon>Rotifera</taxon>
        <taxon>Eurotatoria</taxon>
        <taxon>Bdelloidea</taxon>
        <taxon>Philodinida</taxon>
        <taxon>Philodinidae</taxon>
        <taxon>Rotaria</taxon>
    </lineage>
</organism>
<comment type="caution">
    <text evidence="2">The sequence shown here is derived from an EMBL/GenBank/DDBJ whole genome shotgun (WGS) entry which is preliminary data.</text>
</comment>
<evidence type="ECO:0000259" key="1">
    <source>
        <dbReference type="Pfam" id="PF18199"/>
    </source>
</evidence>
<dbReference type="Proteomes" id="UP000676336">
    <property type="component" value="Unassembled WGS sequence"/>
</dbReference>
<evidence type="ECO:0000313" key="2">
    <source>
        <dbReference type="EMBL" id="CAF4476786.1"/>
    </source>
</evidence>
<reference evidence="2" key="1">
    <citation type="submission" date="2021-02" db="EMBL/GenBank/DDBJ databases">
        <authorList>
            <person name="Nowell W R."/>
        </authorList>
    </citation>
    <scope>NUCLEOTIDE SEQUENCE</scope>
</reference>
<dbReference type="AlphaFoldDB" id="A0A8S2X3K7"/>
<dbReference type="EMBL" id="CAJOBI010075583">
    <property type="protein sequence ID" value="CAF4476786.1"/>
    <property type="molecule type" value="Genomic_DNA"/>
</dbReference>
<dbReference type="Pfam" id="PF18199">
    <property type="entry name" value="Dynein_C"/>
    <property type="match status" value="1"/>
</dbReference>
<dbReference type="InterPro" id="IPR041228">
    <property type="entry name" value="Dynein_C"/>
</dbReference>
<feature type="domain" description="Dynein heavy chain C-terminal" evidence="1">
    <location>
        <begin position="1"/>
        <end position="21"/>
    </location>
</feature>
<feature type="non-terminal residue" evidence="2">
    <location>
        <position position="1"/>
    </location>
</feature>